<keyword evidence="13" id="KW-1185">Reference proteome</keyword>
<dbReference type="GO" id="GO:0004130">
    <property type="term" value="F:cytochrome-c peroxidase activity"/>
    <property type="evidence" value="ECO:0007669"/>
    <property type="project" value="TreeGrafter"/>
</dbReference>
<feature type="binding site" description="covalent" evidence="8">
    <location>
        <position position="71"/>
    </location>
    <ligand>
        <name>heme c</name>
        <dbReference type="ChEBI" id="CHEBI:61717"/>
        <label>1</label>
    </ligand>
</feature>
<accession>A0A1I0QET8</accession>
<protein>
    <submittedName>
        <fullName evidence="12">Cytochrome c peroxidase</fullName>
    </submittedName>
</protein>
<feature type="domain" description="Cytochrome c" evidence="11">
    <location>
        <begin position="202"/>
        <end position="352"/>
    </location>
</feature>
<keyword evidence="4 10" id="KW-0732">Signal</keyword>
<dbReference type="EMBL" id="FOJB01000001">
    <property type="protein sequence ID" value="SEW25473.1"/>
    <property type="molecule type" value="Genomic_DNA"/>
</dbReference>
<dbReference type="PANTHER" id="PTHR30600">
    <property type="entry name" value="CYTOCHROME C PEROXIDASE-RELATED"/>
    <property type="match status" value="1"/>
</dbReference>
<organism evidence="12 13">
    <name type="scientific">Aliiroseovarius sediminilitoris</name>
    <dbReference type="NCBI Taxonomy" id="1173584"/>
    <lineage>
        <taxon>Bacteria</taxon>
        <taxon>Pseudomonadati</taxon>
        <taxon>Pseudomonadota</taxon>
        <taxon>Alphaproteobacteria</taxon>
        <taxon>Rhodobacterales</taxon>
        <taxon>Paracoccaceae</taxon>
        <taxon>Aliiroseovarius</taxon>
    </lineage>
</organism>
<dbReference type="STRING" id="1173584.SAMN05444851_2485"/>
<keyword evidence="7 9" id="KW-0408">Iron</keyword>
<evidence type="ECO:0000256" key="10">
    <source>
        <dbReference type="SAM" id="SignalP"/>
    </source>
</evidence>
<feature type="signal peptide" evidence="10">
    <location>
        <begin position="1"/>
        <end position="31"/>
    </location>
</feature>
<dbReference type="Proteomes" id="UP000199650">
    <property type="component" value="Unassembled WGS sequence"/>
</dbReference>
<feature type="binding site" description="axial binding residue" evidence="9">
    <location>
        <position position="221"/>
    </location>
    <ligand>
        <name>heme c</name>
        <dbReference type="ChEBI" id="CHEBI:61717"/>
        <label>2</label>
    </ligand>
    <ligandPart>
        <name>Fe</name>
        <dbReference type="ChEBI" id="CHEBI:18248"/>
    </ligandPart>
</feature>
<keyword evidence="5" id="KW-0574">Periplasm</keyword>
<gene>
    <name evidence="12" type="ORF">SAMN05444851_2485</name>
</gene>
<dbReference type="GO" id="GO:0009055">
    <property type="term" value="F:electron transfer activity"/>
    <property type="evidence" value="ECO:0007669"/>
    <property type="project" value="InterPro"/>
</dbReference>
<sequence>MTRSTKARRATAFLAGIPALALSVAATMVSAQNADALGPLPEPKEINQTRADLGRMLFFDTRMSGDTALSCASCHSPENGWGDGEALSDGYGDLLYFRNAPGLFNVANRNYFMWDGRLDGSDLGTVVRDMLTESHTMNMDSRLAQERLKQVPEYMEMFQAAYGAEPYGGRMYGAIGEFLKTIRTENAPFDAYMRGQEDALSDSAKRGLALFEGKAGCASCHSGAMLSDGDLHATGVPDHPDLLGLDPETAEDTANRQITMLRFYATLGTPNYMNLREDVGQYVVTKDEADIGKFVTPSLWDIGQTAPYMHSGVFDTLAEVVRFYNAGSVQSEPLGLTPSEEADLVAFLNNLTGDAPNVTEPELPDYALRELGQN</sequence>
<dbReference type="InterPro" id="IPR036909">
    <property type="entry name" value="Cyt_c-like_dom_sf"/>
</dbReference>
<dbReference type="InterPro" id="IPR026259">
    <property type="entry name" value="MauG/Cytc_peroxidase"/>
</dbReference>
<evidence type="ECO:0000256" key="1">
    <source>
        <dbReference type="ARBA" id="ARBA00004418"/>
    </source>
</evidence>
<reference evidence="12 13" key="1">
    <citation type="submission" date="2016-10" db="EMBL/GenBank/DDBJ databases">
        <authorList>
            <person name="de Groot N.N."/>
        </authorList>
    </citation>
    <scope>NUCLEOTIDE SEQUENCE [LARGE SCALE GENOMIC DNA]</scope>
    <source>
        <strain evidence="12 13">DSM 29439</strain>
    </source>
</reference>
<comment type="cofactor">
    <cofactor evidence="8">
        <name>heme</name>
        <dbReference type="ChEBI" id="CHEBI:30413"/>
    </cofactor>
    <text evidence="8">Binds 2 heme groups.</text>
</comment>
<evidence type="ECO:0000256" key="8">
    <source>
        <dbReference type="PIRSR" id="PIRSR000294-1"/>
    </source>
</evidence>
<dbReference type="GO" id="GO:0042597">
    <property type="term" value="C:periplasmic space"/>
    <property type="evidence" value="ECO:0007669"/>
    <property type="project" value="UniProtKB-SubCell"/>
</dbReference>
<comment type="subcellular location">
    <subcellularLocation>
        <location evidence="1">Periplasm</location>
    </subcellularLocation>
</comment>
<evidence type="ECO:0000256" key="2">
    <source>
        <dbReference type="ARBA" id="ARBA00022617"/>
    </source>
</evidence>
<evidence type="ECO:0000259" key="11">
    <source>
        <dbReference type="PROSITE" id="PS51007"/>
    </source>
</evidence>
<dbReference type="Gene3D" id="1.10.760.10">
    <property type="entry name" value="Cytochrome c-like domain"/>
    <property type="match status" value="2"/>
</dbReference>
<dbReference type="GO" id="GO:0020037">
    <property type="term" value="F:heme binding"/>
    <property type="evidence" value="ECO:0007669"/>
    <property type="project" value="InterPro"/>
</dbReference>
<dbReference type="Pfam" id="PF03150">
    <property type="entry name" value="CCP_MauG"/>
    <property type="match status" value="1"/>
</dbReference>
<evidence type="ECO:0000313" key="13">
    <source>
        <dbReference type="Proteomes" id="UP000199650"/>
    </source>
</evidence>
<dbReference type="InterPro" id="IPR009056">
    <property type="entry name" value="Cyt_c-like_dom"/>
</dbReference>
<dbReference type="SUPFAM" id="SSF46626">
    <property type="entry name" value="Cytochrome c"/>
    <property type="match status" value="2"/>
</dbReference>
<name>A0A1I0QET8_9RHOB</name>
<dbReference type="PROSITE" id="PS51007">
    <property type="entry name" value="CYTC"/>
    <property type="match status" value="2"/>
</dbReference>
<evidence type="ECO:0000256" key="5">
    <source>
        <dbReference type="ARBA" id="ARBA00022764"/>
    </source>
</evidence>
<keyword evidence="3 9" id="KW-0479">Metal-binding</keyword>
<evidence type="ECO:0000256" key="4">
    <source>
        <dbReference type="ARBA" id="ARBA00022729"/>
    </source>
</evidence>
<dbReference type="InterPro" id="IPR004852">
    <property type="entry name" value="Di-haem_cyt_c_peroxidsae"/>
</dbReference>
<evidence type="ECO:0000256" key="3">
    <source>
        <dbReference type="ARBA" id="ARBA00022723"/>
    </source>
</evidence>
<dbReference type="InterPro" id="IPR051395">
    <property type="entry name" value="Cytochrome_c_Peroxidase/MauG"/>
</dbReference>
<dbReference type="PANTHER" id="PTHR30600:SF10">
    <property type="entry name" value="BLL6722 PROTEIN"/>
    <property type="match status" value="1"/>
</dbReference>
<feature type="binding site" description="covalent" evidence="8">
    <location>
        <position position="217"/>
    </location>
    <ligand>
        <name>heme c</name>
        <dbReference type="ChEBI" id="CHEBI:61717"/>
        <label>2</label>
    </ligand>
</feature>
<feature type="binding site" description="covalent" evidence="8">
    <location>
        <position position="74"/>
    </location>
    <ligand>
        <name>heme c</name>
        <dbReference type="ChEBI" id="CHEBI:61717"/>
        <label>1</label>
    </ligand>
</feature>
<evidence type="ECO:0000313" key="12">
    <source>
        <dbReference type="EMBL" id="SEW25473.1"/>
    </source>
</evidence>
<keyword evidence="2 8" id="KW-0349">Heme</keyword>
<feature type="domain" description="Cytochrome c" evidence="11">
    <location>
        <begin position="49"/>
        <end position="159"/>
    </location>
</feature>
<feature type="chain" id="PRO_5011617685" evidence="10">
    <location>
        <begin position="32"/>
        <end position="374"/>
    </location>
</feature>
<evidence type="ECO:0000256" key="7">
    <source>
        <dbReference type="ARBA" id="ARBA00023004"/>
    </source>
</evidence>
<dbReference type="RefSeq" id="WP_177179341.1">
    <property type="nucleotide sequence ID" value="NZ_FOJB01000001.1"/>
</dbReference>
<keyword evidence="12" id="KW-0575">Peroxidase</keyword>
<evidence type="ECO:0000256" key="9">
    <source>
        <dbReference type="PIRSR" id="PIRSR000294-2"/>
    </source>
</evidence>
<comment type="PTM">
    <text evidence="8">Binds 2 heme groups per subunit.</text>
</comment>
<keyword evidence="6" id="KW-0560">Oxidoreductase</keyword>
<evidence type="ECO:0000256" key="6">
    <source>
        <dbReference type="ARBA" id="ARBA00023002"/>
    </source>
</evidence>
<feature type="binding site" description="covalent" evidence="8">
    <location>
        <position position="220"/>
    </location>
    <ligand>
        <name>heme c</name>
        <dbReference type="ChEBI" id="CHEBI:61717"/>
        <label>2</label>
    </ligand>
</feature>
<feature type="binding site" description="axial binding residue" evidence="9">
    <location>
        <position position="75"/>
    </location>
    <ligand>
        <name>heme c</name>
        <dbReference type="ChEBI" id="CHEBI:61717"/>
        <label>1</label>
    </ligand>
    <ligandPart>
        <name>Fe</name>
        <dbReference type="ChEBI" id="CHEBI:18248"/>
    </ligandPart>
</feature>
<dbReference type="AlphaFoldDB" id="A0A1I0QET8"/>
<dbReference type="PIRSF" id="PIRSF000294">
    <property type="entry name" value="Cytochrome-c_peroxidase"/>
    <property type="match status" value="1"/>
</dbReference>
<proteinExistence type="predicted"/>
<dbReference type="GO" id="GO:0046872">
    <property type="term" value="F:metal ion binding"/>
    <property type="evidence" value="ECO:0007669"/>
    <property type="project" value="UniProtKB-KW"/>
</dbReference>